<comment type="caution">
    <text evidence="1">The sequence shown here is derived from an EMBL/GenBank/DDBJ whole genome shotgun (WGS) entry which is preliminary data.</text>
</comment>
<protein>
    <submittedName>
        <fullName evidence="1">Uncharacterized protein</fullName>
    </submittedName>
</protein>
<evidence type="ECO:0000313" key="2">
    <source>
        <dbReference type="Proteomes" id="UP001283361"/>
    </source>
</evidence>
<reference evidence="1" key="1">
    <citation type="journal article" date="2023" name="G3 (Bethesda)">
        <title>A reference genome for the long-term kleptoplast-retaining sea slug Elysia crispata morphotype clarki.</title>
        <authorList>
            <person name="Eastman K.E."/>
            <person name="Pendleton A.L."/>
            <person name="Shaikh M.A."/>
            <person name="Suttiyut T."/>
            <person name="Ogas R."/>
            <person name="Tomko P."/>
            <person name="Gavelis G."/>
            <person name="Widhalm J.R."/>
            <person name="Wisecaver J.H."/>
        </authorList>
    </citation>
    <scope>NUCLEOTIDE SEQUENCE</scope>
    <source>
        <strain evidence="1">ECLA1</strain>
    </source>
</reference>
<keyword evidence="2" id="KW-1185">Reference proteome</keyword>
<gene>
    <name evidence="1" type="ORF">RRG08_027009</name>
</gene>
<name>A0AAE1AIT1_9GAST</name>
<evidence type="ECO:0000313" key="1">
    <source>
        <dbReference type="EMBL" id="KAK3788275.1"/>
    </source>
</evidence>
<proteinExistence type="predicted"/>
<organism evidence="1 2">
    <name type="scientific">Elysia crispata</name>
    <name type="common">lettuce slug</name>
    <dbReference type="NCBI Taxonomy" id="231223"/>
    <lineage>
        <taxon>Eukaryota</taxon>
        <taxon>Metazoa</taxon>
        <taxon>Spiralia</taxon>
        <taxon>Lophotrochozoa</taxon>
        <taxon>Mollusca</taxon>
        <taxon>Gastropoda</taxon>
        <taxon>Heterobranchia</taxon>
        <taxon>Euthyneura</taxon>
        <taxon>Panpulmonata</taxon>
        <taxon>Sacoglossa</taxon>
        <taxon>Placobranchoidea</taxon>
        <taxon>Plakobranchidae</taxon>
        <taxon>Elysia</taxon>
    </lineage>
</organism>
<accession>A0AAE1AIT1</accession>
<dbReference type="AlphaFoldDB" id="A0AAE1AIT1"/>
<dbReference type="Proteomes" id="UP001283361">
    <property type="component" value="Unassembled WGS sequence"/>
</dbReference>
<dbReference type="EMBL" id="JAWDGP010001773">
    <property type="protein sequence ID" value="KAK3788275.1"/>
    <property type="molecule type" value="Genomic_DNA"/>
</dbReference>
<sequence>MLRSPMGFAASSHSLVTTVCFRAHSSVNMKYRQKLRSLLLLPGLTVSGEREHHLQVLHFLILPQEVCLRPWVESYKQEEKDEGDEKK</sequence>